<evidence type="ECO:0000256" key="6">
    <source>
        <dbReference type="SAM" id="MobiDB-lite"/>
    </source>
</evidence>
<evidence type="ECO:0000313" key="8">
    <source>
        <dbReference type="EMBL" id="KAJ4434243.1"/>
    </source>
</evidence>
<evidence type="ECO:0000256" key="3">
    <source>
        <dbReference type="ARBA" id="ARBA00022771"/>
    </source>
</evidence>
<feature type="compositionally biased region" description="Pro residues" evidence="6">
    <location>
        <begin position="446"/>
        <end position="461"/>
    </location>
</feature>
<gene>
    <name evidence="8" type="ORF">ANN_22792</name>
</gene>
<feature type="compositionally biased region" description="Low complexity" evidence="6">
    <location>
        <begin position="19"/>
        <end position="36"/>
    </location>
</feature>
<feature type="region of interest" description="Disordered" evidence="6">
    <location>
        <begin position="195"/>
        <end position="215"/>
    </location>
</feature>
<feature type="compositionally biased region" description="Polar residues" evidence="6">
    <location>
        <begin position="206"/>
        <end position="215"/>
    </location>
</feature>
<dbReference type="Pfam" id="PF04046">
    <property type="entry name" value="PSP"/>
    <property type="match status" value="1"/>
</dbReference>
<keyword evidence="5" id="KW-0539">Nucleus</keyword>
<protein>
    <recommendedName>
        <fullName evidence="7">PSP proline-rich domain-containing protein</fullName>
    </recommendedName>
</protein>
<comment type="caution">
    <text evidence="8">The sequence shown here is derived from an EMBL/GenBank/DDBJ whole genome shotgun (WGS) entry which is preliminary data.</text>
</comment>
<evidence type="ECO:0000256" key="2">
    <source>
        <dbReference type="ARBA" id="ARBA00022723"/>
    </source>
</evidence>
<evidence type="ECO:0000256" key="5">
    <source>
        <dbReference type="ARBA" id="ARBA00023242"/>
    </source>
</evidence>
<proteinExistence type="predicted"/>
<keyword evidence="9" id="KW-1185">Reference proteome</keyword>
<comment type="subcellular location">
    <subcellularLocation>
        <location evidence="1">Nucleus</location>
    </subcellularLocation>
</comment>
<reference evidence="8 9" key="1">
    <citation type="journal article" date="2022" name="Allergy">
        <title>Genome assembly and annotation of Periplaneta americana reveal a comprehensive cockroach allergen profile.</title>
        <authorList>
            <person name="Wang L."/>
            <person name="Xiong Q."/>
            <person name="Saelim N."/>
            <person name="Wang L."/>
            <person name="Nong W."/>
            <person name="Wan A.T."/>
            <person name="Shi M."/>
            <person name="Liu X."/>
            <person name="Cao Q."/>
            <person name="Hui J.H.L."/>
            <person name="Sookrung N."/>
            <person name="Leung T.F."/>
            <person name="Tungtrongchitr A."/>
            <person name="Tsui S.K.W."/>
        </authorList>
    </citation>
    <scope>NUCLEOTIDE SEQUENCE [LARGE SCALE GENOMIC DNA]</scope>
    <source>
        <strain evidence="8">PWHHKU_190912</strain>
    </source>
</reference>
<name>A0ABQ8SJR3_PERAM</name>
<evidence type="ECO:0000256" key="1">
    <source>
        <dbReference type="ARBA" id="ARBA00004123"/>
    </source>
</evidence>
<keyword evidence="3" id="KW-0863">Zinc-finger</keyword>
<evidence type="ECO:0000256" key="4">
    <source>
        <dbReference type="ARBA" id="ARBA00022833"/>
    </source>
</evidence>
<evidence type="ECO:0000313" key="9">
    <source>
        <dbReference type="Proteomes" id="UP001148838"/>
    </source>
</evidence>
<dbReference type="PANTHER" id="PTHR13316">
    <property type="entry name" value="ZINC FINGER, CCHC DOMAIN CONTAINING 8"/>
    <property type="match status" value="1"/>
</dbReference>
<evidence type="ECO:0000259" key="7">
    <source>
        <dbReference type="SMART" id="SM00581"/>
    </source>
</evidence>
<feature type="domain" description="PSP proline-rich" evidence="7">
    <location>
        <begin position="267"/>
        <end position="319"/>
    </location>
</feature>
<feature type="region of interest" description="Disordered" evidence="6">
    <location>
        <begin position="18"/>
        <end position="42"/>
    </location>
</feature>
<dbReference type="InterPro" id="IPR006568">
    <property type="entry name" value="PSP_pro-rich"/>
</dbReference>
<organism evidence="8 9">
    <name type="scientific">Periplaneta americana</name>
    <name type="common">American cockroach</name>
    <name type="synonym">Blatta americana</name>
    <dbReference type="NCBI Taxonomy" id="6978"/>
    <lineage>
        <taxon>Eukaryota</taxon>
        <taxon>Metazoa</taxon>
        <taxon>Ecdysozoa</taxon>
        <taxon>Arthropoda</taxon>
        <taxon>Hexapoda</taxon>
        <taxon>Insecta</taxon>
        <taxon>Pterygota</taxon>
        <taxon>Neoptera</taxon>
        <taxon>Polyneoptera</taxon>
        <taxon>Dictyoptera</taxon>
        <taxon>Blattodea</taxon>
        <taxon>Blattoidea</taxon>
        <taxon>Blattidae</taxon>
        <taxon>Blattinae</taxon>
        <taxon>Periplaneta</taxon>
    </lineage>
</organism>
<sequence>MSVDEKCVSDRKSRIMIDDTVNNDSSSVSANTSNNEESLDSCSNERCVVGNSLKQTSVSASSLMGSDDDSGSKALQVNNTFPVGNIDNKNSVKRQFELTANENKPVFSISFRNQEIARKYKSAIKKFLKELIANHDPDTEEEIDTSDLELDVWEEETEEDSQDADVVDDSSLFKVDTRPTVKDDLDVPAYNQKFSEVLQKPKEGSSEANKNEGPSRTSCFNCMGSHSLRDCPLPRDQSAIMRNRRQFSSTRHTSRASRYHLDDEQKFAGFIPGQLSTKLSKALGLAKHHLPRHIYRMRLLGYPPGWMEDAKIAHSGLTLYDSQGKEVADPDAEEGEIFAEGSRDKYDIRKIISYPGFNVPCSPGTIDDFENQQCPPMTCEQSRERMLSMLSQSSVRAYKKRRLVENNAASSRPQDEDLTQADMEVEQVSDPGVNLLPADDNCRFIPPLPKDTPPRPPPPPSTESDSEGGETRSQGLGSPLSTGQSVMSSPRAQSPSLSDLETRKQLLLAELEDGGSSSDTQKGLPAVTPGPSTPNLGKVKSVSFGTPILQSASPYSRLPTADQFSRDICDVINFENLPDSTGKYEKMNDLIRKVRTVVTRIQQEDDDDCDGVRNYAIRKVQDNREGLELNGLHQLLVYADDVNMLGENPQTIRENAEILLDTSKEIGLEVNPEKTKYMTMSRDHNIV</sequence>
<dbReference type="SMART" id="SM00581">
    <property type="entry name" value="PSP"/>
    <property type="match status" value="1"/>
</dbReference>
<dbReference type="InterPro" id="IPR052115">
    <property type="entry name" value="NEXT_complex_subunit_ZCCHC8"/>
</dbReference>
<feature type="compositionally biased region" description="Polar residues" evidence="6">
    <location>
        <begin position="471"/>
        <end position="499"/>
    </location>
</feature>
<dbReference type="EMBL" id="JAJSOF020000025">
    <property type="protein sequence ID" value="KAJ4434243.1"/>
    <property type="molecule type" value="Genomic_DNA"/>
</dbReference>
<accession>A0ABQ8SJR3</accession>
<feature type="region of interest" description="Disordered" evidence="6">
    <location>
        <begin position="431"/>
        <end position="500"/>
    </location>
</feature>
<dbReference type="Proteomes" id="UP001148838">
    <property type="component" value="Unassembled WGS sequence"/>
</dbReference>
<dbReference type="PANTHER" id="PTHR13316:SF0">
    <property type="entry name" value="ZINC FINGER CCHC DOMAIN-CONTAINING PROTEIN 8"/>
    <property type="match status" value="1"/>
</dbReference>
<feature type="region of interest" description="Disordered" evidence="6">
    <location>
        <begin position="401"/>
        <end position="420"/>
    </location>
</feature>
<keyword evidence="4" id="KW-0862">Zinc</keyword>
<keyword evidence="2" id="KW-0479">Metal-binding</keyword>
<feature type="region of interest" description="Disordered" evidence="6">
    <location>
        <begin position="513"/>
        <end position="536"/>
    </location>
</feature>